<protein>
    <submittedName>
        <fullName evidence="4 5">Heat shock 70 kDa protein</fullName>
    </submittedName>
</protein>
<gene>
    <name evidence="5" type="ORF">KP79_PYT22829</name>
</gene>
<dbReference type="CDD" id="cd10229">
    <property type="entry name" value="ASKHA_NBD_HSP70_HSPA12"/>
    <property type="match status" value="1"/>
</dbReference>
<accession>A0A1C9U2Y9</accession>
<sequence length="320" mass="35843">MELKDNFLLVAAIDFGTTYTGYAYSTLKEFQTDPLKINMMTWNAGSGGLVSQKTSTCVLFKPDGTFHSFGYKAEDYYTELYMDDKHKDWFFFRRFKMELYKDHINKNFMLRTSDGKGMSAITVISAVIGYLKGHLIEAIHTQAVDVSETDIRWVVTVPAIWSDAAKQMMREAVERTGIVSNQLILALEPEAASMLCKNLPAVELFSADYTDKVDTFRSGAKYMVFDAGGGTIDITIHEALKGGFLKEIHAANGGDWGGTKVDEALEEFLESIVGKAAFHHFKANDIPSVIDLHRNFEVKKKTFKSKDAGKQTTLTSPVRF</sequence>
<dbReference type="STRING" id="6573.A0A1C9U2Y9"/>
<proteinExistence type="evidence at transcript level"/>
<evidence type="ECO:0000256" key="3">
    <source>
        <dbReference type="ARBA" id="ARBA00022840"/>
    </source>
</evidence>
<dbReference type="Proteomes" id="UP000242188">
    <property type="component" value="Unassembled WGS sequence"/>
</dbReference>
<keyword evidence="6" id="KW-1185">Reference proteome</keyword>
<dbReference type="GO" id="GO:0140662">
    <property type="term" value="F:ATP-dependent protein folding chaperone"/>
    <property type="evidence" value="ECO:0007669"/>
    <property type="project" value="InterPro"/>
</dbReference>
<evidence type="ECO:0000313" key="5">
    <source>
        <dbReference type="EMBL" id="OWF47858.1"/>
    </source>
</evidence>
<dbReference type="PANTHER" id="PTHR14187:SF5">
    <property type="entry name" value="HEAT SHOCK 70 KDA PROTEIN 12A"/>
    <property type="match status" value="1"/>
</dbReference>
<evidence type="ECO:0000313" key="6">
    <source>
        <dbReference type="Proteomes" id="UP000242188"/>
    </source>
</evidence>
<dbReference type="Pfam" id="PF00012">
    <property type="entry name" value="HSP70"/>
    <property type="match status" value="1"/>
</dbReference>
<dbReference type="Gene3D" id="3.30.420.40">
    <property type="match status" value="2"/>
</dbReference>
<evidence type="ECO:0000313" key="4">
    <source>
        <dbReference type="EMBL" id="AOR17356.1"/>
    </source>
</evidence>
<dbReference type="EMBL" id="KX085099">
    <property type="protein sequence ID" value="AOR17356.1"/>
    <property type="molecule type" value="mRNA"/>
</dbReference>
<dbReference type="AlphaFoldDB" id="A0A1C9U2Y9"/>
<keyword evidence="3" id="KW-0067">ATP-binding</keyword>
<dbReference type="OrthoDB" id="6127299at2759"/>
<dbReference type="GO" id="GO:0005524">
    <property type="term" value="F:ATP binding"/>
    <property type="evidence" value="ECO:0007669"/>
    <property type="project" value="UniProtKB-KW"/>
</dbReference>
<dbReference type="InterPro" id="IPR043129">
    <property type="entry name" value="ATPase_NBD"/>
</dbReference>
<reference evidence="5 6" key="2">
    <citation type="journal article" date="2017" name="Nat. Ecol. Evol.">
        <title>Scallop genome provides insights into evolution of bilaterian karyotype and development.</title>
        <authorList>
            <person name="Wang S."/>
            <person name="Zhang J."/>
            <person name="Jiao W."/>
            <person name="Li J."/>
            <person name="Xun X."/>
            <person name="Sun Y."/>
            <person name="Guo X."/>
            <person name="Huan P."/>
            <person name="Dong B."/>
            <person name="Zhang L."/>
            <person name="Hu X."/>
            <person name="Sun X."/>
            <person name="Wang J."/>
            <person name="Zhao C."/>
            <person name="Wang Y."/>
            <person name="Wang D."/>
            <person name="Huang X."/>
            <person name="Wang R."/>
            <person name="Lv J."/>
            <person name="Li Y."/>
            <person name="Zhang Z."/>
            <person name="Liu B."/>
            <person name="Lu W."/>
            <person name="Hui Y."/>
            <person name="Liang J."/>
            <person name="Zhou Z."/>
            <person name="Hou R."/>
            <person name="Li X."/>
            <person name="Liu Y."/>
            <person name="Li H."/>
            <person name="Ning X."/>
            <person name="Lin Y."/>
            <person name="Zhao L."/>
            <person name="Xing Q."/>
            <person name="Dou J."/>
            <person name="Li Y."/>
            <person name="Mao J."/>
            <person name="Guo H."/>
            <person name="Dou H."/>
            <person name="Li T."/>
            <person name="Mu C."/>
            <person name="Jiang W."/>
            <person name="Fu Q."/>
            <person name="Fu X."/>
            <person name="Miao Y."/>
            <person name="Liu J."/>
            <person name="Yu Q."/>
            <person name="Li R."/>
            <person name="Liao H."/>
            <person name="Li X."/>
            <person name="Kong Y."/>
            <person name="Jiang Z."/>
            <person name="Chourrout D."/>
            <person name="Li R."/>
            <person name="Bao Z."/>
        </authorList>
    </citation>
    <scope>NUCLEOTIDE SEQUENCE [LARGE SCALE GENOMIC DNA]</scope>
    <source>
        <strain evidence="5 6">PY_sf001</strain>
    </source>
</reference>
<dbReference type="PANTHER" id="PTHR14187">
    <property type="entry name" value="ALPHA KINASE/ELONGATION FACTOR 2 KINASE"/>
    <property type="match status" value="1"/>
</dbReference>
<evidence type="ECO:0000256" key="2">
    <source>
        <dbReference type="ARBA" id="ARBA00022741"/>
    </source>
</evidence>
<keyword evidence="4" id="KW-0346">Stress response</keyword>
<keyword evidence="2" id="KW-0547">Nucleotide-binding</keyword>
<dbReference type="EMBL" id="NEDP02003762">
    <property type="protein sequence ID" value="OWF47858.1"/>
    <property type="molecule type" value="Genomic_DNA"/>
</dbReference>
<name>A0A1C9U2Y9_MIZYE</name>
<reference evidence="4" key="1">
    <citation type="journal article" date="2016" name="Fish Shellfish Immunol.">
        <title>Hsp70 gene expansions in the scallop (Patinopecten yessoensis) genome and their expression regulation after exposure to the toxic dinoflagellate Alexandrium catenella.</title>
        <authorList>
            <person name="Cheng J."/>
            <person name="Xun X."/>
            <person name="Kong Y."/>
            <person name="Wang S."/>
            <person name="Yang Z."/>
            <person name="Li Y."/>
            <person name="Kong D."/>
            <person name="Wang S."/>
            <person name="Zhang L."/>
            <person name="Hu X."/>
            <person name="Bao Z."/>
        </authorList>
    </citation>
    <scope>NUCLEOTIDE SEQUENCE</scope>
    <source>
        <strain evidence="4">PYE.7521.24.HSPA12</strain>
    </source>
</reference>
<organism evidence="4">
    <name type="scientific">Mizuhopecten yessoensis</name>
    <name type="common">Japanese scallop</name>
    <name type="synonym">Patinopecten yessoensis</name>
    <dbReference type="NCBI Taxonomy" id="6573"/>
    <lineage>
        <taxon>Eukaryota</taxon>
        <taxon>Metazoa</taxon>
        <taxon>Spiralia</taxon>
        <taxon>Lophotrochozoa</taxon>
        <taxon>Mollusca</taxon>
        <taxon>Bivalvia</taxon>
        <taxon>Autobranchia</taxon>
        <taxon>Pteriomorphia</taxon>
        <taxon>Pectinida</taxon>
        <taxon>Pectinoidea</taxon>
        <taxon>Pectinidae</taxon>
        <taxon>Mizuhopecten</taxon>
    </lineage>
</organism>
<comment type="similarity">
    <text evidence="1">Belongs to the heat shock protein 70 family.</text>
</comment>
<evidence type="ECO:0000256" key="1">
    <source>
        <dbReference type="ARBA" id="ARBA00007381"/>
    </source>
</evidence>
<dbReference type="SUPFAM" id="SSF53067">
    <property type="entry name" value="Actin-like ATPase domain"/>
    <property type="match status" value="2"/>
</dbReference>
<dbReference type="InterPro" id="IPR013126">
    <property type="entry name" value="Hsp_70_fam"/>
</dbReference>